<gene>
    <name evidence="2" type="ORF">GCM10023335_54380</name>
</gene>
<dbReference type="InterPro" id="IPR049445">
    <property type="entry name" value="TetR_SbtR-like_C"/>
</dbReference>
<dbReference type="RefSeq" id="WP_345654670.1">
    <property type="nucleotide sequence ID" value="NZ_BAABKB010000021.1"/>
</dbReference>
<name>A0ABP9J6Q8_9ACTN</name>
<dbReference type="EMBL" id="BAABKB010000021">
    <property type="protein sequence ID" value="GAA5022444.1"/>
    <property type="molecule type" value="Genomic_DNA"/>
</dbReference>
<protein>
    <recommendedName>
        <fullName evidence="1">Transcriptional regulator SbtR-like C-terminal domain-containing protein</fullName>
    </recommendedName>
</protein>
<evidence type="ECO:0000313" key="3">
    <source>
        <dbReference type="Proteomes" id="UP001501759"/>
    </source>
</evidence>
<accession>A0ABP9J6Q8</accession>
<evidence type="ECO:0000259" key="1">
    <source>
        <dbReference type="Pfam" id="PF21597"/>
    </source>
</evidence>
<dbReference type="SUPFAM" id="SSF48498">
    <property type="entry name" value="Tetracyclin repressor-like, C-terminal domain"/>
    <property type="match status" value="1"/>
</dbReference>
<organism evidence="2 3">
    <name type="scientific">Streptomyces siamensis</name>
    <dbReference type="NCBI Taxonomy" id="1274986"/>
    <lineage>
        <taxon>Bacteria</taxon>
        <taxon>Bacillati</taxon>
        <taxon>Actinomycetota</taxon>
        <taxon>Actinomycetes</taxon>
        <taxon>Kitasatosporales</taxon>
        <taxon>Streptomycetaceae</taxon>
        <taxon>Streptomyces</taxon>
    </lineage>
</organism>
<keyword evidence="3" id="KW-1185">Reference proteome</keyword>
<dbReference type="InterPro" id="IPR036271">
    <property type="entry name" value="Tet_transcr_reg_TetR-rel_C_sf"/>
</dbReference>
<comment type="caution">
    <text evidence="2">The sequence shown here is derived from an EMBL/GenBank/DDBJ whole genome shotgun (WGS) entry which is preliminary data.</text>
</comment>
<feature type="domain" description="Transcriptional regulator SbtR-like C-terminal" evidence="1">
    <location>
        <begin position="7"/>
        <end position="66"/>
    </location>
</feature>
<dbReference type="Gene3D" id="1.10.357.10">
    <property type="entry name" value="Tetracycline Repressor, domain 2"/>
    <property type="match status" value="1"/>
</dbReference>
<evidence type="ECO:0000313" key="2">
    <source>
        <dbReference type="EMBL" id="GAA5022444.1"/>
    </source>
</evidence>
<reference evidence="3" key="1">
    <citation type="journal article" date="2019" name="Int. J. Syst. Evol. Microbiol.">
        <title>The Global Catalogue of Microorganisms (GCM) 10K type strain sequencing project: providing services to taxonomists for standard genome sequencing and annotation.</title>
        <authorList>
            <consortium name="The Broad Institute Genomics Platform"/>
            <consortium name="The Broad Institute Genome Sequencing Center for Infectious Disease"/>
            <person name="Wu L."/>
            <person name="Ma J."/>
        </authorList>
    </citation>
    <scope>NUCLEOTIDE SEQUENCE [LARGE SCALE GENOMIC DNA]</scope>
    <source>
        <strain evidence="3">JCM 18409</strain>
    </source>
</reference>
<proteinExistence type="predicted"/>
<dbReference type="Proteomes" id="UP001501759">
    <property type="component" value="Unassembled WGS sequence"/>
</dbReference>
<sequence>MPPDPPVTAAVRQYLDVCEQAGEVRPGIDPVDVIMLMSCLWRMPNRPEGIARTGRLMELAIDGFRP</sequence>
<dbReference type="Pfam" id="PF21597">
    <property type="entry name" value="TetR_C_43"/>
    <property type="match status" value="1"/>
</dbReference>